<dbReference type="Pfam" id="PF00127">
    <property type="entry name" value="Copper-bind"/>
    <property type="match status" value="1"/>
</dbReference>
<keyword evidence="2" id="KW-0186">Copper</keyword>
<feature type="chain" id="PRO_5038918140" description="Blue (type 1) copper domain-containing protein" evidence="3">
    <location>
        <begin position="20"/>
        <end position="122"/>
    </location>
</feature>
<feature type="signal peptide" evidence="3">
    <location>
        <begin position="1"/>
        <end position="19"/>
    </location>
</feature>
<keyword evidence="1" id="KW-0479">Metal-binding</keyword>
<dbReference type="PROSITE" id="PS51257">
    <property type="entry name" value="PROKAR_LIPOPROTEIN"/>
    <property type="match status" value="1"/>
</dbReference>
<dbReference type="PANTHER" id="PTHR36507:SF1">
    <property type="entry name" value="BLL1555 PROTEIN"/>
    <property type="match status" value="1"/>
</dbReference>
<dbReference type="InterPro" id="IPR008972">
    <property type="entry name" value="Cupredoxin"/>
</dbReference>
<dbReference type="EMBL" id="CP042430">
    <property type="protein sequence ID" value="QEC46957.1"/>
    <property type="molecule type" value="Genomic_DNA"/>
</dbReference>
<protein>
    <recommendedName>
        <fullName evidence="4">Blue (type 1) copper domain-containing protein</fullName>
    </recommendedName>
</protein>
<dbReference type="AlphaFoldDB" id="A0A5B8U1U6"/>
<dbReference type="PANTHER" id="PTHR36507">
    <property type="entry name" value="BLL1555 PROTEIN"/>
    <property type="match status" value="1"/>
</dbReference>
<evidence type="ECO:0000313" key="5">
    <source>
        <dbReference type="EMBL" id="QEC46957.1"/>
    </source>
</evidence>
<evidence type="ECO:0000256" key="2">
    <source>
        <dbReference type="ARBA" id="ARBA00023008"/>
    </source>
</evidence>
<dbReference type="RefSeq" id="WP_146916775.1">
    <property type="nucleotide sequence ID" value="NZ_CP042430.1"/>
</dbReference>
<dbReference type="Proteomes" id="UP000321805">
    <property type="component" value="Chromosome"/>
</dbReference>
<accession>A0A5B8U1U6</accession>
<dbReference type="SUPFAM" id="SSF49503">
    <property type="entry name" value="Cupredoxins"/>
    <property type="match status" value="1"/>
</dbReference>
<evidence type="ECO:0000256" key="1">
    <source>
        <dbReference type="ARBA" id="ARBA00022723"/>
    </source>
</evidence>
<evidence type="ECO:0000259" key="4">
    <source>
        <dbReference type="Pfam" id="PF00127"/>
    </source>
</evidence>
<organism evidence="5 6">
    <name type="scientific">Baekduia soli</name>
    <dbReference type="NCBI Taxonomy" id="496014"/>
    <lineage>
        <taxon>Bacteria</taxon>
        <taxon>Bacillati</taxon>
        <taxon>Actinomycetota</taxon>
        <taxon>Thermoleophilia</taxon>
        <taxon>Solirubrobacterales</taxon>
        <taxon>Baekduiaceae</taxon>
        <taxon>Baekduia</taxon>
    </lineage>
</organism>
<keyword evidence="3" id="KW-0732">Signal</keyword>
<dbReference type="Gene3D" id="2.60.40.420">
    <property type="entry name" value="Cupredoxins - blue copper proteins"/>
    <property type="match status" value="1"/>
</dbReference>
<name>A0A5B8U1U6_9ACTN</name>
<evidence type="ECO:0000256" key="3">
    <source>
        <dbReference type="SAM" id="SignalP"/>
    </source>
</evidence>
<dbReference type="GO" id="GO:0009055">
    <property type="term" value="F:electron transfer activity"/>
    <property type="evidence" value="ECO:0007669"/>
    <property type="project" value="InterPro"/>
</dbReference>
<proteinExistence type="predicted"/>
<reference evidence="5 6" key="1">
    <citation type="journal article" date="2018" name="J. Microbiol.">
        <title>Baekduia soli gen. nov., sp. nov., a novel bacterium isolated from the soil of Baekdu Mountain and proposal of a novel family name, Baekduiaceae fam. nov.</title>
        <authorList>
            <person name="An D.S."/>
            <person name="Siddiqi M.Z."/>
            <person name="Kim K.H."/>
            <person name="Yu H.S."/>
            <person name="Im W.T."/>
        </authorList>
    </citation>
    <scope>NUCLEOTIDE SEQUENCE [LARGE SCALE GENOMIC DNA]</scope>
    <source>
        <strain evidence="5 6">BR7-21</strain>
    </source>
</reference>
<dbReference type="OrthoDB" id="574459at2"/>
<dbReference type="KEGG" id="bsol:FSW04_04700"/>
<feature type="domain" description="Blue (type 1) copper" evidence="4">
    <location>
        <begin position="44"/>
        <end position="119"/>
    </location>
</feature>
<evidence type="ECO:0000313" key="6">
    <source>
        <dbReference type="Proteomes" id="UP000321805"/>
    </source>
</evidence>
<keyword evidence="6" id="KW-1185">Reference proteome</keyword>
<dbReference type="GO" id="GO:0005507">
    <property type="term" value="F:copper ion binding"/>
    <property type="evidence" value="ECO:0007669"/>
    <property type="project" value="InterPro"/>
</dbReference>
<sequence length="122" mass="12488">MPRPAFPSLTALVLAGAVAALTAGCGGSGGGGAVTLRPGEAIGMKSLRFKPDHVQVTVGQTVTWRNEEGIGHDVKADSGATFSSQTFGKDGTFRWTPAKAGTVKYECTLHPGMDGTIDVVAN</sequence>
<dbReference type="InterPro" id="IPR052721">
    <property type="entry name" value="ET_Amicyanin"/>
</dbReference>
<gene>
    <name evidence="5" type="ORF">FSW04_04700</name>
</gene>
<dbReference type="InterPro" id="IPR000923">
    <property type="entry name" value="BlueCu_1"/>
</dbReference>